<evidence type="ECO:0000256" key="1">
    <source>
        <dbReference type="SAM" id="MobiDB-lite"/>
    </source>
</evidence>
<name>A0AA39W5S0_ACESA</name>
<evidence type="ECO:0000313" key="2">
    <source>
        <dbReference type="EMBL" id="KAK0602276.1"/>
    </source>
</evidence>
<feature type="region of interest" description="Disordered" evidence="1">
    <location>
        <begin position="87"/>
        <end position="116"/>
    </location>
</feature>
<protein>
    <submittedName>
        <fullName evidence="2">Uncharacterized protein</fullName>
    </submittedName>
</protein>
<reference evidence="2" key="2">
    <citation type="submission" date="2023-06" db="EMBL/GenBank/DDBJ databases">
        <authorList>
            <person name="Swenson N.G."/>
            <person name="Wegrzyn J.L."/>
            <person name="Mcevoy S.L."/>
        </authorList>
    </citation>
    <scope>NUCLEOTIDE SEQUENCE</scope>
    <source>
        <strain evidence="2">NS2018</strain>
        <tissue evidence="2">Leaf</tissue>
    </source>
</reference>
<feature type="compositionally biased region" description="Low complexity" evidence="1">
    <location>
        <begin position="100"/>
        <end position="116"/>
    </location>
</feature>
<dbReference type="Proteomes" id="UP001168877">
    <property type="component" value="Unassembled WGS sequence"/>
</dbReference>
<organism evidence="2 3">
    <name type="scientific">Acer saccharum</name>
    <name type="common">Sugar maple</name>
    <dbReference type="NCBI Taxonomy" id="4024"/>
    <lineage>
        <taxon>Eukaryota</taxon>
        <taxon>Viridiplantae</taxon>
        <taxon>Streptophyta</taxon>
        <taxon>Embryophyta</taxon>
        <taxon>Tracheophyta</taxon>
        <taxon>Spermatophyta</taxon>
        <taxon>Magnoliopsida</taxon>
        <taxon>eudicotyledons</taxon>
        <taxon>Gunneridae</taxon>
        <taxon>Pentapetalae</taxon>
        <taxon>rosids</taxon>
        <taxon>malvids</taxon>
        <taxon>Sapindales</taxon>
        <taxon>Sapindaceae</taxon>
        <taxon>Hippocastanoideae</taxon>
        <taxon>Acereae</taxon>
        <taxon>Acer</taxon>
    </lineage>
</organism>
<accession>A0AA39W5S0</accession>
<keyword evidence="3" id="KW-1185">Reference proteome</keyword>
<feature type="region of interest" description="Disordered" evidence="1">
    <location>
        <begin position="139"/>
        <end position="184"/>
    </location>
</feature>
<reference evidence="2" key="1">
    <citation type="journal article" date="2022" name="Plant J.">
        <title>Strategies of tolerance reflected in two North American maple genomes.</title>
        <authorList>
            <person name="McEvoy S.L."/>
            <person name="Sezen U.U."/>
            <person name="Trouern-Trend A."/>
            <person name="McMahon S.M."/>
            <person name="Schaberg P.G."/>
            <person name="Yang J."/>
            <person name="Wegrzyn J.L."/>
            <person name="Swenson N.G."/>
        </authorList>
    </citation>
    <scope>NUCLEOTIDE SEQUENCE</scope>
    <source>
        <strain evidence="2">NS2018</strain>
    </source>
</reference>
<gene>
    <name evidence="2" type="ORF">LWI29_031930</name>
</gene>
<dbReference type="AlphaFoldDB" id="A0AA39W5S0"/>
<proteinExistence type="predicted"/>
<comment type="caution">
    <text evidence="2">The sequence shown here is derived from an EMBL/GenBank/DDBJ whole genome shotgun (WGS) entry which is preliminary data.</text>
</comment>
<evidence type="ECO:0000313" key="3">
    <source>
        <dbReference type="Proteomes" id="UP001168877"/>
    </source>
</evidence>
<sequence>MNLEPNNRLRGHVGVINAMEGNFLTGDKSVEVTLTQGSQALNAEVLKEKEGGISTHSENQMIVDRVLILGPRDGQAQTEVKIQTHPEYKSPVDQVGALDPTSNSSTTSLTLEPNSNDKLNHLKVHKSIKWKRAARGVIDGGRGNSELGESSKLGKRSSTVEEEEVRPVFKKVKSSSNPSSDSRIGNMQEVIAGGLIETVTAPQADEMSSDVQPGVVTSSEVRIIIIHIDNVTSAAAVALSSACKNS</sequence>
<dbReference type="EMBL" id="JAUESC010000003">
    <property type="protein sequence ID" value="KAK0602276.1"/>
    <property type="molecule type" value="Genomic_DNA"/>
</dbReference>